<evidence type="ECO:0000256" key="7">
    <source>
        <dbReference type="ARBA" id="ARBA00022475"/>
    </source>
</evidence>
<sequence>GCRKVVKLENLIQYTAICEHNEANRPKTCDVCYCDKTRDHDCVDAILEAKCSANDETDSLKRTLRNPCERRVCFKVKTTAPKRYAVRPNVGLIESFGTVTIAKAVNQETLWEGVNPEAIMTSKLKCVFDVTPPSNETPVR</sequence>
<dbReference type="InterPro" id="IPR013783">
    <property type="entry name" value="Ig-like_fold"/>
</dbReference>
<keyword evidence="12" id="KW-1133">Transmembrane helix</keyword>
<keyword evidence="6" id="KW-0796">Tight junction</keyword>
<keyword evidence="9" id="KW-0812">Transmembrane</keyword>
<evidence type="ECO:0000256" key="13">
    <source>
        <dbReference type="ARBA" id="ARBA00022990"/>
    </source>
</evidence>
<comment type="subcellular location">
    <subcellularLocation>
        <location evidence="2">Cell junction</location>
        <location evidence="2">Tight junction</location>
    </subcellularLocation>
    <subcellularLocation>
        <location evidence="3">Cell membrane</location>
        <topology evidence="3">Single-pass type IV membrane protein</topology>
    </subcellularLocation>
    <subcellularLocation>
        <location evidence="1">Endoplasmic reticulum membrane</location>
        <topology evidence="1">Single-pass membrane protein</topology>
    </subcellularLocation>
</comment>
<keyword evidence="8" id="KW-0597">Phosphoprotein</keyword>
<dbReference type="InterPro" id="IPR008962">
    <property type="entry name" value="PapD-like_sf"/>
</dbReference>
<accession>A0A7R9MAY7</accession>
<comment type="function">
    <text evidence="17">Endoplasmic reticulum (ER)-anchored protein that mediates the formation of contact sites between the ER and endosomes via interaction with FFAT motif-containing proteins such as STARD3 or WDR44. STARD3-VAPA interaction enables cholesterol transfer from the ER to endosomes. Via interaction with WDR44 participates in neosynthesized protein export. In addition, recruited to the plasma membrane through OSBPL3 binding. The OSBPL3-VAPA complex stimulates RRAS signaling which in turn attenuates integrin beta-1 (ITGB1) activation at the cell surface. With OSBPL3, may regulate ER morphology. May play a role in vesicle trafficking.</text>
</comment>
<keyword evidence="16" id="KW-1015">Disulfide bond</keyword>
<name>A0A7R9MAY7_9ACAR</name>
<feature type="domain" description="MSP" evidence="18">
    <location>
        <begin position="21"/>
        <end position="140"/>
    </location>
</feature>
<keyword evidence="20" id="KW-1185">Reference proteome</keyword>
<evidence type="ECO:0000256" key="2">
    <source>
        <dbReference type="ARBA" id="ARBA00004435"/>
    </source>
</evidence>
<dbReference type="EMBL" id="OC926373">
    <property type="protein sequence ID" value="CAD7656682.1"/>
    <property type="molecule type" value="Genomic_DNA"/>
</dbReference>
<dbReference type="PANTHER" id="PTHR10809">
    <property type="entry name" value="VESICLE-ASSOCIATED MEMBRANE PROTEIN-ASSOCIATED PROTEIN"/>
    <property type="match status" value="1"/>
</dbReference>
<dbReference type="InterPro" id="IPR016763">
    <property type="entry name" value="VAP"/>
</dbReference>
<keyword evidence="11" id="KW-0965">Cell junction</keyword>
<keyword evidence="15" id="KW-0472">Membrane</keyword>
<dbReference type="GO" id="GO:0005789">
    <property type="term" value="C:endoplasmic reticulum membrane"/>
    <property type="evidence" value="ECO:0007669"/>
    <property type="project" value="UniProtKB-SubCell"/>
</dbReference>
<evidence type="ECO:0000256" key="6">
    <source>
        <dbReference type="ARBA" id="ARBA00022427"/>
    </source>
</evidence>
<evidence type="ECO:0000256" key="10">
    <source>
        <dbReference type="ARBA" id="ARBA00022824"/>
    </source>
</evidence>
<dbReference type="Pfam" id="PF00635">
    <property type="entry name" value="Motile_Sperm"/>
    <property type="match status" value="1"/>
</dbReference>
<proteinExistence type="inferred from homology"/>
<comment type="similarity">
    <text evidence="4">Belongs to the VAMP-associated protein (VAP) (TC 9.B.17) family.</text>
</comment>
<dbReference type="PANTHER" id="PTHR10809:SF155">
    <property type="entry name" value="VESICLE-ASSOCIATED MEMBRANE PROTEIN-ASSOCIATED PROTEIN A"/>
    <property type="match status" value="1"/>
</dbReference>
<evidence type="ECO:0000256" key="9">
    <source>
        <dbReference type="ARBA" id="ARBA00022692"/>
    </source>
</evidence>
<dbReference type="SUPFAM" id="SSF49354">
    <property type="entry name" value="PapD-like"/>
    <property type="match status" value="1"/>
</dbReference>
<protein>
    <recommendedName>
        <fullName evidence="5">Vesicle-associated membrane protein-associated protein A</fullName>
    </recommendedName>
</protein>
<evidence type="ECO:0000256" key="15">
    <source>
        <dbReference type="ARBA" id="ARBA00023136"/>
    </source>
</evidence>
<reference evidence="19" key="1">
    <citation type="submission" date="2020-11" db="EMBL/GenBank/DDBJ databases">
        <authorList>
            <person name="Tran Van P."/>
        </authorList>
    </citation>
    <scope>NUCLEOTIDE SEQUENCE</scope>
</reference>
<dbReference type="Proteomes" id="UP000728032">
    <property type="component" value="Unassembled WGS sequence"/>
</dbReference>
<feature type="non-terminal residue" evidence="19">
    <location>
        <position position="1"/>
    </location>
</feature>
<evidence type="ECO:0000313" key="20">
    <source>
        <dbReference type="Proteomes" id="UP000728032"/>
    </source>
</evidence>
<evidence type="ECO:0000256" key="17">
    <source>
        <dbReference type="ARBA" id="ARBA00045917"/>
    </source>
</evidence>
<evidence type="ECO:0000313" key="19">
    <source>
        <dbReference type="EMBL" id="CAD7656682.1"/>
    </source>
</evidence>
<gene>
    <name evidence="19" type="ORF">ONB1V03_LOCUS13318</name>
</gene>
<evidence type="ECO:0000256" key="8">
    <source>
        <dbReference type="ARBA" id="ARBA00022553"/>
    </source>
</evidence>
<evidence type="ECO:0000256" key="11">
    <source>
        <dbReference type="ARBA" id="ARBA00022949"/>
    </source>
</evidence>
<evidence type="ECO:0000256" key="5">
    <source>
        <dbReference type="ARBA" id="ARBA00018309"/>
    </source>
</evidence>
<evidence type="ECO:0000256" key="4">
    <source>
        <dbReference type="ARBA" id="ARBA00008932"/>
    </source>
</evidence>
<evidence type="ECO:0000256" key="16">
    <source>
        <dbReference type="ARBA" id="ARBA00023157"/>
    </source>
</evidence>
<dbReference type="GO" id="GO:0005886">
    <property type="term" value="C:plasma membrane"/>
    <property type="evidence" value="ECO:0007669"/>
    <property type="project" value="UniProtKB-SubCell"/>
</dbReference>
<dbReference type="InterPro" id="IPR000535">
    <property type="entry name" value="MSP_dom"/>
</dbReference>
<dbReference type="GO" id="GO:0031175">
    <property type="term" value="P:neuron projection development"/>
    <property type="evidence" value="ECO:0007669"/>
    <property type="project" value="TreeGrafter"/>
</dbReference>
<keyword evidence="13" id="KW-0007">Acetylation</keyword>
<evidence type="ECO:0000256" key="14">
    <source>
        <dbReference type="ARBA" id="ARBA00023054"/>
    </source>
</evidence>
<dbReference type="GO" id="GO:0005923">
    <property type="term" value="C:bicellular tight junction"/>
    <property type="evidence" value="ECO:0007669"/>
    <property type="project" value="UniProtKB-SubCell"/>
</dbReference>
<keyword evidence="7" id="KW-1003">Cell membrane</keyword>
<dbReference type="AlphaFoldDB" id="A0A7R9MAY7"/>
<dbReference type="OrthoDB" id="264603at2759"/>
<organism evidence="19">
    <name type="scientific">Oppiella nova</name>
    <dbReference type="NCBI Taxonomy" id="334625"/>
    <lineage>
        <taxon>Eukaryota</taxon>
        <taxon>Metazoa</taxon>
        <taxon>Ecdysozoa</taxon>
        <taxon>Arthropoda</taxon>
        <taxon>Chelicerata</taxon>
        <taxon>Arachnida</taxon>
        <taxon>Acari</taxon>
        <taxon>Acariformes</taxon>
        <taxon>Sarcoptiformes</taxon>
        <taxon>Oribatida</taxon>
        <taxon>Brachypylina</taxon>
        <taxon>Oppioidea</taxon>
        <taxon>Oppiidae</taxon>
        <taxon>Oppiella</taxon>
    </lineage>
</organism>
<keyword evidence="14" id="KW-0175">Coiled coil</keyword>
<keyword evidence="10" id="KW-0256">Endoplasmic reticulum</keyword>
<evidence type="ECO:0000256" key="3">
    <source>
        <dbReference type="ARBA" id="ARBA00004521"/>
    </source>
</evidence>
<dbReference type="EMBL" id="CAJPVJ010011548">
    <property type="protein sequence ID" value="CAG2173869.1"/>
    <property type="molecule type" value="Genomic_DNA"/>
</dbReference>
<evidence type="ECO:0000256" key="1">
    <source>
        <dbReference type="ARBA" id="ARBA00004389"/>
    </source>
</evidence>
<evidence type="ECO:0000256" key="12">
    <source>
        <dbReference type="ARBA" id="ARBA00022989"/>
    </source>
</evidence>
<dbReference type="Gene3D" id="2.60.40.10">
    <property type="entry name" value="Immunoglobulins"/>
    <property type="match status" value="1"/>
</dbReference>
<dbReference type="PROSITE" id="PS50202">
    <property type="entry name" value="MSP"/>
    <property type="match status" value="1"/>
</dbReference>
<evidence type="ECO:0000259" key="18">
    <source>
        <dbReference type="PROSITE" id="PS50202"/>
    </source>
</evidence>
<dbReference type="GO" id="GO:0033149">
    <property type="term" value="F:FFAT motif binding"/>
    <property type="evidence" value="ECO:0007669"/>
    <property type="project" value="TreeGrafter"/>
</dbReference>